<evidence type="ECO:0000313" key="1">
    <source>
        <dbReference type="EMBL" id="ENU44419.1"/>
    </source>
</evidence>
<protein>
    <submittedName>
        <fullName evidence="1">Uncharacterized protein</fullName>
    </submittedName>
</protein>
<proteinExistence type="predicted"/>
<reference evidence="2" key="1">
    <citation type="submission" date="2013-02" db="EMBL/GenBank/DDBJ databases">
        <title>The Genome Sequence of Acinetobacter sp. NIPH 973.</title>
        <authorList>
            <consortium name="The Broad Institute Genome Sequencing Platform"/>
            <consortium name="The Broad Institute Genome Sequencing Center for Infectious Disease"/>
            <person name="Cerqueira G."/>
            <person name="Feldgarden M."/>
            <person name="Courvalin P."/>
            <person name="Perichon B."/>
            <person name="Grillot-Courvalin C."/>
            <person name="Clermont D."/>
            <person name="Rocha E."/>
            <person name="Yoon E.-J."/>
            <person name="Nemec A."/>
            <person name="Walker B."/>
            <person name="Young S.K."/>
            <person name="Zeng Q."/>
            <person name="Gargeya S."/>
            <person name="Fitzgerald M."/>
            <person name="Haas B."/>
            <person name="Abouelleil A."/>
            <person name="Alvarado L."/>
            <person name="Arachchi H.M."/>
            <person name="Berlin A.M."/>
            <person name="Chapman S.B."/>
            <person name="Dewar J."/>
            <person name="Goldberg J."/>
            <person name="Griggs A."/>
            <person name="Gujja S."/>
            <person name="Hansen M."/>
            <person name="Howarth C."/>
            <person name="Imamovic A."/>
            <person name="Larimer J."/>
            <person name="McCowan C."/>
            <person name="Murphy C."/>
            <person name="Neiman D."/>
            <person name="Pearson M."/>
            <person name="Priest M."/>
            <person name="Roberts A."/>
            <person name="Saif S."/>
            <person name="Shea T."/>
            <person name="Sisk P."/>
            <person name="Sykes S."/>
            <person name="Wortman J."/>
            <person name="Nusbaum C."/>
            <person name="Birren B."/>
        </authorList>
    </citation>
    <scope>NUCLEOTIDE SEQUENCE [LARGE SCALE GENOMIC DNA]</scope>
    <source>
        <strain evidence="2">NIPH 973</strain>
    </source>
</reference>
<dbReference type="RefSeq" id="WP_004705964.1">
    <property type="nucleotide sequence ID" value="NZ_KB851205.1"/>
</dbReference>
<dbReference type="PATRIC" id="fig|520709.3.peg.819"/>
<name>N8SF50_9GAMM</name>
<accession>N8SF50</accession>
<comment type="caution">
    <text evidence="1">The sequence shown here is derived from an EMBL/GenBank/DDBJ whole genome shotgun (WGS) entry which is preliminary data.</text>
</comment>
<dbReference type="EMBL" id="APOO01000007">
    <property type="protein sequence ID" value="ENU44419.1"/>
    <property type="molecule type" value="Genomic_DNA"/>
</dbReference>
<gene>
    <name evidence="1" type="ORF">F985_00840</name>
</gene>
<sequence length="799" mass="92928">MDSRYLKGYPRLSTILNNRFMLKLHSLLPAISQTQTPTMNTYAAFIDITGIGSNHPYTGMDILNSKEIAYKQLVLFSGFVHTEFANLPQHSRHQIVWLHANAIAKFVSENGIKLDTKELLSLDSNKIDLHINTYQSHPIDLERKRYYEGWFVTSQDGVNRRYQLQKVYDTYGKEFALEVHSFIENYTIKKIDSSLRSTLELLITLFSEFSLVTDNVEELKYSLNHGNSYYFMLNIYHRFFARRIANGGQAHAAIKDWSRMVEKYMSCFVETGLFEEPIYPIVVPKFKKPKEDNKTLPSGGSFTKEEQEQLYGGIPLYIKDEEAVTKIQIRLENEFSHIKQALDNYVDSYILNYKKVESQIGNVRTQPQGLRMAEKDGVKCGIGYSANTLATLKHYGIDQCFNQVIDIDGNIIKKRKFTDYILGINKKREAFNELYRVNKNFIFAIYTLLVLENPAITPSWFEAWELYNKHGNLTGYKQVGNHWIISSFKKRKGATQAQQDIVLTERSNYLVATLIEMTSFERNCLKAIKDDNWRFAPLYASTNKINIVSKLSTAMFNNVETCGLSDLKRACSEIHFNENGKAYLNTDEINALISVFSLRNIRKKKGIHTYLDTRSIEEVSKKLGHKQVNLEVLEAYLPQALLNYFNDRWVRIFQNSLMFEAMKDSELLNEAFDFDIKHLEQFLENHKMRNFPAHMMEIEKTKTKEEENEIKKKLDVLVFMISPSILQMLIAIRNIVEKYNETVPENVKYWYMTAVFILSQYECKDKSKRIVNVDSTIDFYNKALTQPLDIEKVRQGIFA</sequence>
<evidence type="ECO:0000313" key="2">
    <source>
        <dbReference type="Proteomes" id="UP000013065"/>
    </source>
</evidence>
<dbReference type="HOGENOM" id="CLU_019828_0_0_6"/>
<organism evidence="1 2">
    <name type="scientific">Acinetobacter seifertii</name>
    <dbReference type="NCBI Taxonomy" id="1530123"/>
    <lineage>
        <taxon>Bacteria</taxon>
        <taxon>Pseudomonadati</taxon>
        <taxon>Pseudomonadota</taxon>
        <taxon>Gammaproteobacteria</taxon>
        <taxon>Moraxellales</taxon>
        <taxon>Moraxellaceae</taxon>
        <taxon>Acinetobacter</taxon>
        <taxon>Acinetobacter calcoaceticus/baumannii complex</taxon>
    </lineage>
</organism>
<dbReference type="AlphaFoldDB" id="N8SF50"/>
<dbReference type="Proteomes" id="UP000013065">
    <property type="component" value="Unassembled WGS sequence"/>
</dbReference>
<reference evidence="1 2" key="2">
    <citation type="journal article" date="2015" name="Int. J. Syst. Evol. Microbiol.">
        <title>Acinetobacter seifertii sp. nov., a member of the Acinetobacter calcoaceticus-Acinetobacter baumannii complex isolated from human clinical specimens.</title>
        <authorList>
            <person name="Nemec A."/>
            <person name="Krizova L."/>
            <person name="Maixnerova M."/>
            <person name="Sedo O."/>
            <person name="Brisse S."/>
            <person name="Higgins P.G."/>
        </authorList>
    </citation>
    <scope>NUCLEOTIDE SEQUENCE [LARGE SCALE GENOMIC DNA]</scope>
    <source>
        <strain evidence="1 2">NIPH 973</strain>
    </source>
</reference>